<dbReference type="PANTHER" id="PTHR45527:SF1">
    <property type="entry name" value="FATTY ACID SYNTHASE"/>
    <property type="match status" value="1"/>
</dbReference>
<dbReference type="PROSITE" id="PS50075">
    <property type="entry name" value="CARRIER"/>
    <property type="match status" value="2"/>
</dbReference>
<dbReference type="FunFam" id="3.40.50.980:FF:000001">
    <property type="entry name" value="Non-ribosomal peptide synthetase"/>
    <property type="match status" value="1"/>
</dbReference>
<dbReference type="FunFam" id="3.40.50.12780:FF:000012">
    <property type="entry name" value="Non-ribosomal peptide synthetase"/>
    <property type="match status" value="1"/>
</dbReference>
<dbReference type="eggNOG" id="COG1020">
    <property type="taxonomic scope" value="Bacteria"/>
</dbReference>
<dbReference type="GO" id="GO:0005829">
    <property type="term" value="C:cytosol"/>
    <property type="evidence" value="ECO:0007669"/>
    <property type="project" value="TreeGrafter"/>
</dbReference>
<dbReference type="Gene3D" id="3.30.559.10">
    <property type="entry name" value="Chloramphenicol acetyltransferase-like domain"/>
    <property type="match status" value="2"/>
</dbReference>
<dbReference type="RefSeq" id="WP_036342828.1">
    <property type="nucleotide sequence ID" value="NZ_JALN02000001.1"/>
</dbReference>
<evidence type="ECO:0000256" key="5">
    <source>
        <dbReference type="SAM" id="MobiDB-lite"/>
    </source>
</evidence>
<feature type="region of interest" description="Disordered" evidence="5">
    <location>
        <begin position="2014"/>
        <end position="2039"/>
    </location>
</feature>
<comment type="cofactor">
    <cofactor evidence="1">
        <name>pantetheine 4'-phosphate</name>
        <dbReference type="ChEBI" id="CHEBI:47942"/>
    </cofactor>
</comment>
<dbReference type="UniPathway" id="UPA00011"/>
<dbReference type="InterPro" id="IPR023213">
    <property type="entry name" value="CAT-like_dom_sf"/>
</dbReference>
<dbReference type="STRING" id="1440774.Y900_015140"/>
<dbReference type="InterPro" id="IPR045851">
    <property type="entry name" value="AMP-bd_C_sf"/>
</dbReference>
<dbReference type="InterPro" id="IPR009081">
    <property type="entry name" value="PP-bd_ACP"/>
</dbReference>
<evidence type="ECO:0000256" key="3">
    <source>
        <dbReference type="ARBA" id="ARBA00022450"/>
    </source>
</evidence>
<dbReference type="OrthoDB" id="2472181at2"/>
<dbReference type="SUPFAM" id="SSF52777">
    <property type="entry name" value="CoA-dependent acyltransferases"/>
    <property type="match status" value="4"/>
</dbReference>
<sequence>MTDTLTDPFDQQRLELLRQRLSQRGLLAEPSTSADPARMTDGQRRMWFVHSIDSTGALLNVCVSYRLSGELDSTRLHAAVNAVAARHPILRTTYQTDTDGEPRPTVHGELAPGWAEHDLRELGAQARGLRLEVLAQRAFTAPFDLGTDSPLRITLVRTGSDEHVLLLAAHHIAWDDASWRVFFADLSSAYDGGDLPSAPLVEAPASGNDDADVEYWRALLADPPEPLELPGPRGSAVPTEWRAARHTTRLDARTVDAVIALAHEAGATPYMVLLAAFSALMQRYTHAGDFLVAAPVINRSSDEVIGYYGNTVALRMRPDRWGTFGELVGAARDAAVGAFAHQRANLDRVVRELNPDRRYGVERMARVSFGMRHPDGDGFRPVGIACRRAEFRGQFAQLPLGFMVEFAGGEAEVEIEYLTEVIDAGLAEQILRSFVILLEDALFHPDRVLADLAVLDEADTARLFEMSRGEDFVCPPMTLGDLVAKQAVRQPDAIAVVYEGRHYTYRELNAAANRHAHWLAAQGIGAEDRVAVLLEKSPELVITALGIAKAGAVYLPVDPEYPADRIAHILGDADPKVVIRQPVTGVEDFPDHNPAPSDLVRPFGPANTAYLIYTSGSTGLPKGVPVPHRPVADYFRWFAQEYQIGPDDRLLQVASPSFDVSIGEIFGMLAQGARLVIPRSDGLRDIGYLTDLLQREAITSMHFVPSLLGLFLSLPGVEQWRSLRRVPIGGEALPGELADKFHATFDALLHNFYGPTETVINASRYKVEGRQGTRVVPIGTPKINTAIYLLDDALRPVPADVIGEIYIGGTQLAHGYHGRPALTAERFVADPFTPGGRLYRSGDLARRNRDGDLEFVGRADEQVKIRGFRIELGEVAAAVTVDPSVGNAVVVAADLPQLGKSLIAYVAPAAGEVVDVERIRIRVAAALPDYMIPAAYVVVDEIPVTANGKLDRGALPAPEIGPVVDYRAPVTETERTVATLFARLLGAGEVGCDDSFFALGGHSLLATKLVAAIREACGVEVTVRDIFEAGSVGELAAVIDGRRDRQAPSARPALVATGAHPQRAPLSAAQLRSWFQYRVDGPSPVNNIPFAARLTGPCDADALAAAVDDVIARHEILRTVYREIDGVPHQIVDAGDRARVRRLDGPDNDWLTTQLDAERAHRFELETELPIRVAVLRAPGECVLSMVVHHIAADHWSAGVLFTDVLTAYRARREGAEPTWQPLPIQYRDYAAWQIQLLSDTELMDAQRQFWMRELDGLPEDTGLRPDLPRPPMAGGAGAAIPLHFATAVRERLTALSRELGITEFMLLQTAVAVVLSKAGGGHDIPLGTPVAGRTDTELDRLVGFFVNILVLRNDLSGNPTLREVLLRSRQMALAAYANQDLPFDRVVDAVNPVRSLSRNPLFQVVVHVREELPENQLIEAGPDGGTRFTALEPTFDVAHADLSVNFFVGDDGYRGHVIYRTELYHPSTMDRFAGWLGQVINAFAADPDVRLRDVDLLGDSERQQVLGQSRGIESPVDRPRTVPGLLEASRALGQDRIALRCAGDELDYAALHHRSDRFAQLLVRHGVGPGSLVGMSMRRGIDLVVALVGIMKAGAGFFPLDPTYPVARKQFMLDDVEPAVVVVTAEAGASMPPADGVTVISMDDSAVRAELASADPVAALALPHPDDPMYLMFTSGSTGKPKGVVGTHRAMSTRLTWQLKHYPVPGQDIRLAQAPMTFLEGCIETLAGLAAGATLILADDAEHRDAEAIAGLIERHSVAQVTGVASLVSALVDSAPDAVRALRRLVTCGEPVNVSLLQRLVSCVGEGAARNMELLNAIGATETSGALIRGPLGLPIPKIGTPMEGSQVYLLDEALQPVPVGVVGELYYAGEQIARGYWKQPALTASRFVANPYAAEPGSRFYRSGDRGRWTEDGHLEFVGRTDHQVKVRGFRVELAEVEAALKAAEGVAVAAARTWDGSGGASLAGYVVPREPVDDPAAFAASVRASVAAALPGYMTPATISVLDVMPATESGKLNRPALPRPEVHTTGASEPARTDTERSVAAAMEQLLDVAEIGRDDDFFALGGDSILSVQLAARIRAAGLTVEPRTIFAHPTVAALAAAIDDGHVDPAAGRADTRHEAMSVSGLSAGDLAALKSSWSKARPS</sequence>
<keyword evidence="8" id="KW-1185">Reference proteome</keyword>
<dbReference type="SUPFAM" id="SSF47336">
    <property type="entry name" value="ACP-like"/>
    <property type="match status" value="2"/>
</dbReference>
<dbReference type="FunFam" id="2.30.38.10:FF:000001">
    <property type="entry name" value="Non-ribosomal peptide synthetase PvdI"/>
    <property type="match status" value="1"/>
</dbReference>
<evidence type="ECO:0000313" key="8">
    <source>
        <dbReference type="Proteomes" id="UP000022835"/>
    </source>
</evidence>
<dbReference type="InterPro" id="IPR006162">
    <property type="entry name" value="Ppantetheine_attach_site"/>
</dbReference>
<dbReference type="InterPro" id="IPR010071">
    <property type="entry name" value="AA_adenyl_dom"/>
</dbReference>
<dbReference type="FunFam" id="3.30.300.30:FF:000010">
    <property type="entry name" value="Enterobactin synthetase component F"/>
    <property type="match status" value="1"/>
</dbReference>
<dbReference type="GO" id="GO:0031177">
    <property type="term" value="F:phosphopantetheine binding"/>
    <property type="evidence" value="ECO:0007669"/>
    <property type="project" value="InterPro"/>
</dbReference>
<accession>A0A064CKP0</accession>
<dbReference type="Pfam" id="PF13193">
    <property type="entry name" value="AMP-binding_C"/>
    <property type="match status" value="2"/>
</dbReference>
<evidence type="ECO:0000256" key="4">
    <source>
        <dbReference type="ARBA" id="ARBA00022553"/>
    </source>
</evidence>
<dbReference type="PROSITE" id="PS00012">
    <property type="entry name" value="PHOSPHOPANTETHEINE"/>
    <property type="match status" value="2"/>
</dbReference>
<reference evidence="7" key="1">
    <citation type="submission" date="2014-05" db="EMBL/GenBank/DDBJ databases">
        <title>Genome sequence of Mycobacterium aromaticivorans strain JS19b1T (= DSM 45407T).</title>
        <authorList>
            <person name="Kwak Y."/>
            <person name="Park G.-S."/>
            <person name="Li Q.X."/>
            <person name="Lee S.-E."/>
            <person name="Shin J.-H."/>
        </authorList>
    </citation>
    <scope>NUCLEOTIDE SEQUENCE [LARGE SCALE GENOMIC DNA]</scope>
    <source>
        <strain evidence="7">JS19b1</strain>
    </source>
</reference>
<dbReference type="Pfam" id="PF00550">
    <property type="entry name" value="PP-binding"/>
    <property type="match status" value="2"/>
</dbReference>
<dbReference type="FunFam" id="1.10.1200.10:FF:000005">
    <property type="entry name" value="Nonribosomal peptide synthetase 1"/>
    <property type="match status" value="2"/>
</dbReference>
<dbReference type="CDD" id="cd19531">
    <property type="entry name" value="LCL_NRPS-like"/>
    <property type="match status" value="1"/>
</dbReference>
<organism evidence="7 8">
    <name type="scientific">Mycolicibacterium aromaticivorans JS19b1 = JCM 16368</name>
    <dbReference type="NCBI Taxonomy" id="1440774"/>
    <lineage>
        <taxon>Bacteria</taxon>
        <taxon>Bacillati</taxon>
        <taxon>Actinomycetota</taxon>
        <taxon>Actinomycetes</taxon>
        <taxon>Mycobacteriales</taxon>
        <taxon>Mycobacteriaceae</taxon>
        <taxon>Mycolicibacterium</taxon>
    </lineage>
</organism>
<gene>
    <name evidence="7" type="ORF">Y900_015140</name>
</gene>
<dbReference type="Gene3D" id="3.30.300.30">
    <property type="match status" value="2"/>
</dbReference>
<dbReference type="EMBL" id="JALN02000001">
    <property type="protein sequence ID" value="KDF00237.1"/>
    <property type="molecule type" value="Genomic_DNA"/>
</dbReference>
<dbReference type="InterPro" id="IPR025110">
    <property type="entry name" value="AMP-bd_C"/>
</dbReference>
<keyword evidence="3" id="KW-0596">Phosphopantetheine</keyword>
<dbReference type="InterPro" id="IPR036736">
    <property type="entry name" value="ACP-like_sf"/>
</dbReference>
<protein>
    <submittedName>
        <fullName evidence="7">Peptide synthetase</fullName>
    </submittedName>
</protein>
<feature type="domain" description="Carrier" evidence="6">
    <location>
        <begin position="968"/>
        <end position="1043"/>
    </location>
</feature>
<evidence type="ECO:0000259" key="6">
    <source>
        <dbReference type="PROSITE" id="PS50075"/>
    </source>
</evidence>
<proteinExistence type="inferred from homology"/>
<name>A0A064CKP0_9MYCO</name>
<dbReference type="GO" id="GO:0044550">
    <property type="term" value="P:secondary metabolite biosynthetic process"/>
    <property type="evidence" value="ECO:0007669"/>
    <property type="project" value="UniProtKB-ARBA"/>
</dbReference>
<dbReference type="GO" id="GO:0008610">
    <property type="term" value="P:lipid biosynthetic process"/>
    <property type="evidence" value="ECO:0007669"/>
    <property type="project" value="UniProtKB-ARBA"/>
</dbReference>
<dbReference type="Gene3D" id="1.10.1200.10">
    <property type="entry name" value="ACP-like"/>
    <property type="match status" value="2"/>
</dbReference>
<keyword evidence="4" id="KW-0597">Phosphoprotein</keyword>
<dbReference type="InterPro" id="IPR042099">
    <property type="entry name" value="ANL_N_sf"/>
</dbReference>
<dbReference type="InterPro" id="IPR001242">
    <property type="entry name" value="Condensation_dom"/>
</dbReference>
<feature type="domain" description="Carrier" evidence="6">
    <location>
        <begin position="2034"/>
        <end position="2108"/>
    </location>
</feature>
<dbReference type="SUPFAM" id="SSF56801">
    <property type="entry name" value="Acetyl-CoA synthetase-like"/>
    <property type="match status" value="2"/>
</dbReference>
<comment type="similarity">
    <text evidence="2">Belongs to the ATP-dependent AMP-binding enzyme family.</text>
</comment>
<dbReference type="Proteomes" id="UP000022835">
    <property type="component" value="Unassembled WGS sequence"/>
</dbReference>
<dbReference type="InterPro" id="IPR020845">
    <property type="entry name" value="AMP-binding_CS"/>
</dbReference>
<dbReference type="InterPro" id="IPR020806">
    <property type="entry name" value="PKS_PP-bd"/>
</dbReference>
<evidence type="ECO:0000313" key="7">
    <source>
        <dbReference type="EMBL" id="KDF00237.1"/>
    </source>
</evidence>
<comment type="caution">
    <text evidence="7">The sequence shown here is derived from an EMBL/GenBank/DDBJ whole genome shotgun (WGS) entry which is preliminary data.</text>
</comment>
<evidence type="ECO:0000256" key="2">
    <source>
        <dbReference type="ARBA" id="ARBA00006432"/>
    </source>
</evidence>
<dbReference type="Pfam" id="PF00501">
    <property type="entry name" value="AMP-binding"/>
    <property type="match status" value="2"/>
</dbReference>
<dbReference type="InterPro" id="IPR000873">
    <property type="entry name" value="AMP-dep_synth/lig_dom"/>
</dbReference>
<dbReference type="PROSITE" id="PS00455">
    <property type="entry name" value="AMP_BINDING"/>
    <property type="match status" value="2"/>
</dbReference>
<evidence type="ECO:0000256" key="1">
    <source>
        <dbReference type="ARBA" id="ARBA00001957"/>
    </source>
</evidence>
<dbReference type="CDD" id="cd17646">
    <property type="entry name" value="A_NRPS_AB3403-like"/>
    <property type="match status" value="1"/>
</dbReference>
<dbReference type="SMART" id="SM00823">
    <property type="entry name" value="PKS_PP"/>
    <property type="match status" value="2"/>
</dbReference>
<dbReference type="Gene3D" id="3.40.50.12780">
    <property type="entry name" value="N-terminal domain of ligase-like"/>
    <property type="match status" value="2"/>
</dbReference>
<dbReference type="CDD" id="cd05930">
    <property type="entry name" value="A_NRPS"/>
    <property type="match status" value="1"/>
</dbReference>
<dbReference type="GO" id="GO:0003824">
    <property type="term" value="F:catalytic activity"/>
    <property type="evidence" value="ECO:0007669"/>
    <property type="project" value="InterPro"/>
</dbReference>
<dbReference type="Gene3D" id="3.30.559.30">
    <property type="entry name" value="Nonribosomal peptide synthetase, condensation domain"/>
    <property type="match status" value="2"/>
</dbReference>
<dbReference type="GO" id="GO:0043041">
    <property type="term" value="P:amino acid activation for nonribosomal peptide biosynthetic process"/>
    <property type="evidence" value="ECO:0007669"/>
    <property type="project" value="TreeGrafter"/>
</dbReference>
<dbReference type="PANTHER" id="PTHR45527">
    <property type="entry name" value="NONRIBOSOMAL PEPTIDE SYNTHETASE"/>
    <property type="match status" value="1"/>
</dbReference>
<dbReference type="NCBIfam" id="TIGR01733">
    <property type="entry name" value="AA-adenyl-dom"/>
    <property type="match status" value="2"/>
</dbReference>
<dbReference type="Pfam" id="PF00668">
    <property type="entry name" value="Condensation"/>
    <property type="match status" value="2"/>
</dbReference>